<dbReference type="SUPFAM" id="SSF48173">
    <property type="entry name" value="Cryptochrome/photolyase FAD-binding domain"/>
    <property type="match status" value="1"/>
</dbReference>
<name>A0A4Q5KJN0_9GAMM</name>
<gene>
    <name evidence="9" type="ORF">ERW49_10325</name>
</gene>
<evidence type="ECO:0000256" key="1">
    <source>
        <dbReference type="ARBA" id="ARBA00005862"/>
    </source>
</evidence>
<comment type="similarity">
    <text evidence="1 7">Belongs to the DNA photolyase class-1 family.</text>
</comment>
<dbReference type="PRINTS" id="PR00147">
    <property type="entry name" value="DNAPHOTLYASE"/>
</dbReference>
<dbReference type="Gene3D" id="1.25.40.80">
    <property type="match status" value="1"/>
</dbReference>
<dbReference type="Gene3D" id="1.10.579.10">
    <property type="entry name" value="DNA Cyclobutane Dipyrimidine Photolyase, subunit A, domain 3"/>
    <property type="match status" value="1"/>
</dbReference>
<dbReference type="PANTHER" id="PTHR11455">
    <property type="entry name" value="CRYPTOCHROME"/>
    <property type="match status" value="1"/>
</dbReference>
<comment type="function">
    <text evidence="7">May have a photoreceptor function.</text>
</comment>
<evidence type="ECO:0000256" key="6">
    <source>
        <dbReference type="PIRSR" id="PIRSR602081-1"/>
    </source>
</evidence>
<dbReference type="NCBIfam" id="TIGR02765">
    <property type="entry name" value="crypto_DASH"/>
    <property type="match status" value="1"/>
</dbReference>
<keyword evidence="3 6" id="KW-0285">Flavoprotein</keyword>
<evidence type="ECO:0000256" key="2">
    <source>
        <dbReference type="ARBA" id="ARBA00017881"/>
    </source>
</evidence>
<dbReference type="GO" id="GO:0003677">
    <property type="term" value="F:DNA binding"/>
    <property type="evidence" value="ECO:0007669"/>
    <property type="project" value="TreeGrafter"/>
</dbReference>
<evidence type="ECO:0000313" key="10">
    <source>
        <dbReference type="Proteomes" id="UP000293465"/>
    </source>
</evidence>
<accession>A0A4Q5KJN0</accession>
<dbReference type="InterPro" id="IPR005101">
    <property type="entry name" value="Cryptochr/Photolyase_FAD-bd"/>
</dbReference>
<evidence type="ECO:0000256" key="5">
    <source>
        <dbReference type="ARBA" id="ARBA00022991"/>
    </source>
</evidence>
<feature type="domain" description="Photolyase/cryptochrome alpha/beta" evidence="8">
    <location>
        <begin position="6"/>
        <end position="138"/>
    </location>
</feature>
<evidence type="ECO:0000259" key="8">
    <source>
        <dbReference type="PROSITE" id="PS51645"/>
    </source>
</evidence>
<dbReference type="EMBL" id="SEZJ01000007">
    <property type="protein sequence ID" value="RYU46480.1"/>
    <property type="molecule type" value="Genomic_DNA"/>
</dbReference>
<dbReference type="PANTHER" id="PTHR11455:SF22">
    <property type="entry name" value="CRYPTOCHROME DASH"/>
    <property type="match status" value="1"/>
</dbReference>
<dbReference type="InterPro" id="IPR014133">
    <property type="entry name" value="Cry_DASH"/>
</dbReference>
<organism evidence="9 10">
    <name type="scientific">Aliivibrio finisterrensis</name>
    <dbReference type="NCBI Taxonomy" id="511998"/>
    <lineage>
        <taxon>Bacteria</taxon>
        <taxon>Pseudomonadati</taxon>
        <taxon>Pseudomonadota</taxon>
        <taxon>Gammaproteobacteria</taxon>
        <taxon>Vibrionales</taxon>
        <taxon>Vibrionaceae</taxon>
        <taxon>Aliivibrio</taxon>
    </lineage>
</organism>
<dbReference type="AlphaFoldDB" id="A0A4Q5KJN0"/>
<dbReference type="Gene3D" id="3.40.50.620">
    <property type="entry name" value="HUPs"/>
    <property type="match status" value="1"/>
</dbReference>
<dbReference type="GO" id="GO:0000719">
    <property type="term" value="P:photoreactive repair"/>
    <property type="evidence" value="ECO:0007669"/>
    <property type="project" value="TreeGrafter"/>
</dbReference>
<evidence type="ECO:0000256" key="3">
    <source>
        <dbReference type="ARBA" id="ARBA00022630"/>
    </source>
</evidence>
<dbReference type="GO" id="GO:0071949">
    <property type="term" value="F:FAD binding"/>
    <property type="evidence" value="ECO:0007669"/>
    <property type="project" value="TreeGrafter"/>
</dbReference>
<dbReference type="InterPro" id="IPR036155">
    <property type="entry name" value="Crypto/Photolyase_N_sf"/>
</dbReference>
<dbReference type="OrthoDB" id="9772484at2"/>
<feature type="binding site" evidence="6">
    <location>
        <begin position="389"/>
        <end position="391"/>
    </location>
    <ligand>
        <name>FAD</name>
        <dbReference type="ChEBI" id="CHEBI:57692"/>
    </ligand>
</feature>
<dbReference type="PROSITE" id="PS51645">
    <property type="entry name" value="PHR_CRY_ALPHA_BETA"/>
    <property type="match status" value="1"/>
</dbReference>
<keyword evidence="5 7" id="KW-0157">Chromophore</keyword>
<feature type="binding site" evidence="6">
    <location>
        <position position="239"/>
    </location>
    <ligand>
        <name>FAD</name>
        <dbReference type="ChEBI" id="CHEBI:57692"/>
    </ligand>
</feature>
<dbReference type="Proteomes" id="UP000293465">
    <property type="component" value="Unassembled WGS sequence"/>
</dbReference>
<dbReference type="InterPro" id="IPR036134">
    <property type="entry name" value="Crypto/Photolyase_FAD-like_sf"/>
</dbReference>
<dbReference type="SUPFAM" id="SSF52425">
    <property type="entry name" value="Cryptochrome/photolyase, N-terminal domain"/>
    <property type="match status" value="1"/>
</dbReference>
<sequence length="438" mass="50668">MRLKMKKALYWFSHDLRLQDNCSLASLLKLADKIAFVYVVDPRWVNSDNYGHKQVGYHRWQLIYQSLQQLNSQLRDHGHQLHILYGRSEQVIVSLVKEQKIDLLGHSQQVGVYEQSHWQKVQQQLPEVHFVSHWDSTLFSPNQLTLSEKNLASFSKFRKSVEKAPIDPYEITAISLESLPQPLQIMDAATAEAGWAKANTLSADVYGKTEHHDGPFIGGELCAIDHVIAYFETDRPSSYKTTRNALDGWDNSTKMSHFLALGNLSARQIWHHLKYYEARYGANESTYWIGFELLWREYFQWLALQLGSQLYRFQGGAEHEPVTQYCDDRFIQWCEGNTSHPLVNACMKELNNTGYMSNRGRQIVASCLVNELGIDWRFGAAYFQQQLIDHDVASNWGNWQYIAGVGADPRGGRHFNIEKQTQQYDPDGHYTNKWQAEE</sequence>
<reference evidence="9 10" key="1">
    <citation type="submission" date="2019-02" db="EMBL/GenBank/DDBJ databases">
        <title>Genome sequences of Aliivibrio finisterrensis strains from farmed Atlantic salmon.</title>
        <authorList>
            <person name="Bowman J.P."/>
        </authorList>
    </citation>
    <scope>NUCLEOTIDE SEQUENCE [LARGE SCALE GENOMIC DNA]</scope>
    <source>
        <strain evidence="9 10">A32</strain>
    </source>
</reference>
<proteinExistence type="inferred from homology"/>
<dbReference type="InterPro" id="IPR006050">
    <property type="entry name" value="DNA_photolyase_N"/>
</dbReference>
<comment type="cofactor">
    <cofactor evidence="7">
        <name>(6R)-5,10-methylene-5,6,7,8-tetrahydrofolate</name>
        <dbReference type="ChEBI" id="CHEBI:15636"/>
    </cofactor>
    <text evidence="7">Binds 1 5,10-methenyltetrahydrofolate (MTHF) per subunit.</text>
</comment>
<keyword evidence="4 6" id="KW-0274">FAD</keyword>
<evidence type="ECO:0000256" key="7">
    <source>
        <dbReference type="RuleBase" id="RU367151"/>
    </source>
</evidence>
<evidence type="ECO:0000256" key="4">
    <source>
        <dbReference type="ARBA" id="ARBA00022827"/>
    </source>
</evidence>
<protein>
    <recommendedName>
        <fullName evidence="2 7">Cryptochrome DASH</fullName>
    </recommendedName>
</protein>
<dbReference type="InterPro" id="IPR002081">
    <property type="entry name" value="Cryptochrome/DNA_photolyase_1"/>
</dbReference>
<dbReference type="Pfam" id="PF00875">
    <property type="entry name" value="DNA_photolyase"/>
    <property type="match status" value="1"/>
</dbReference>
<evidence type="ECO:0000313" key="9">
    <source>
        <dbReference type="EMBL" id="RYU46480.1"/>
    </source>
</evidence>
<comment type="cofactor">
    <cofactor evidence="6 7">
        <name>FAD</name>
        <dbReference type="ChEBI" id="CHEBI:57692"/>
    </cofactor>
    <text evidence="6 7">Binds 1 FAD per subunit.</text>
</comment>
<comment type="caution">
    <text evidence="9">The sequence shown here is derived from an EMBL/GenBank/DDBJ whole genome shotgun (WGS) entry which is preliminary data.</text>
</comment>
<dbReference type="InterPro" id="IPR014729">
    <property type="entry name" value="Rossmann-like_a/b/a_fold"/>
</dbReference>
<dbReference type="GO" id="GO:0003913">
    <property type="term" value="F:DNA photolyase activity"/>
    <property type="evidence" value="ECO:0007669"/>
    <property type="project" value="InterPro"/>
</dbReference>
<dbReference type="Pfam" id="PF03441">
    <property type="entry name" value="FAD_binding_7"/>
    <property type="match status" value="1"/>
</dbReference>
<feature type="binding site" evidence="6">
    <location>
        <begin position="252"/>
        <end position="256"/>
    </location>
    <ligand>
        <name>FAD</name>
        <dbReference type="ChEBI" id="CHEBI:57692"/>
    </ligand>
</feature>